<evidence type="ECO:0008006" key="4">
    <source>
        <dbReference type="Google" id="ProtNLM"/>
    </source>
</evidence>
<proteinExistence type="predicted"/>
<name>A0A0C1QJX4_9RICK</name>
<feature type="transmembrane region" description="Helical" evidence="1">
    <location>
        <begin position="88"/>
        <end position="109"/>
    </location>
</feature>
<keyword evidence="1" id="KW-0472">Membrane</keyword>
<gene>
    <name evidence="2" type="ORF">NF27_HS00450</name>
</gene>
<organism evidence="2 3">
    <name type="scientific">Candidatus Jidaibacter acanthamoebae</name>
    <dbReference type="NCBI Taxonomy" id="86105"/>
    <lineage>
        <taxon>Bacteria</taxon>
        <taxon>Pseudomonadati</taxon>
        <taxon>Pseudomonadota</taxon>
        <taxon>Alphaproteobacteria</taxon>
        <taxon>Rickettsiales</taxon>
        <taxon>Candidatus Midichloriaceae</taxon>
        <taxon>Candidatus Jidaibacter</taxon>
    </lineage>
</organism>
<evidence type="ECO:0000313" key="3">
    <source>
        <dbReference type="Proteomes" id="UP000031258"/>
    </source>
</evidence>
<feature type="transmembrane region" description="Helical" evidence="1">
    <location>
        <begin position="12"/>
        <end position="33"/>
    </location>
</feature>
<dbReference type="STRING" id="86105.NF27_HS00450"/>
<feature type="transmembrane region" description="Helical" evidence="1">
    <location>
        <begin position="130"/>
        <end position="153"/>
    </location>
</feature>
<keyword evidence="3" id="KW-1185">Reference proteome</keyword>
<feature type="transmembrane region" description="Helical" evidence="1">
    <location>
        <begin position="54"/>
        <end position="76"/>
    </location>
</feature>
<dbReference type="AlphaFoldDB" id="A0A0C1QJX4"/>
<keyword evidence="1" id="KW-1133">Transmembrane helix</keyword>
<dbReference type="InterPro" id="IPR018729">
    <property type="entry name" value="DUF2269_transmembrane"/>
</dbReference>
<protein>
    <recommendedName>
        <fullName evidence="4">Integral membrane protein</fullName>
    </recommendedName>
</protein>
<sequence length="157" mass="18275">MMEWYLVIKTIHIISSTILFGTGIGIAFFMWWSNLSDNISVKLFAAKSTVIADFLFTTPAVVIQPVSGFILLHMLGYNFLETWLVITYILYIIAGLCWLPVVWIQIQLYKIINNSMRNNLPIPDKYYKLFYIWFSLGWPAFISLVIIFFLMVFKPAL</sequence>
<dbReference type="EMBL" id="JSWE01000186">
    <property type="protein sequence ID" value="KIE04458.1"/>
    <property type="molecule type" value="Genomic_DNA"/>
</dbReference>
<accession>A0A0C1QJX4</accession>
<dbReference type="Pfam" id="PF10027">
    <property type="entry name" value="DUF2269"/>
    <property type="match status" value="1"/>
</dbReference>
<evidence type="ECO:0000313" key="2">
    <source>
        <dbReference type="EMBL" id="KIE04458.1"/>
    </source>
</evidence>
<dbReference type="Proteomes" id="UP000031258">
    <property type="component" value="Unassembled WGS sequence"/>
</dbReference>
<reference evidence="2 3" key="1">
    <citation type="submission" date="2014-11" db="EMBL/GenBank/DDBJ databases">
        <title>A Rickettsiales Symbiont of Amoebae With Ancient Features.</title>
        <authorList>
            <person name="Schulz F."/>
            <person name="Martijn J."/>
            <person name="Wascher F."/>
            <person name="Kostanjsek R."/>
            <person name="Ettema T.J."/>
            <person name="Horn M."/>
        </authorList>
    </citation>
    <scope>NUCLEOTIDE SEQUENCE [LARGE SCALE GENOMIC DNA]</scope>
    <source>
        <strain evidence="2 3">UWC36</strain>
    </source>
</reference>
<keyword evidence="1" id="KW-0812">Transmembrane</keyword>
<evidence type="ECO:0000256" key="1">
    <source>
        <dbReference type="SAM" id="Phobius"/>
    </source>
</evidence>
<comment type="caution">
    <text evidence="2">The sequence shown here is derived from an EMBL/GenBank/DDBJ whole genome shotgun (WGS) entry which is preliminary data.</text>
</comment>
<dbReference type="PATRIC" id="fig|86105.3.peg.1754"/>